<dbReference type="EMBL" id="SIJB01000013">
    <property type="protein sequence ID" value="NBI28338.1"/>
    <property type="molecule type" value="Genomic_DNA"/>
</dbReference>
<dbReference type="Proteomes" id="UP000448943">
    <property type="component" value="Unassembled WGS sequence"/>
</dbReference>
<reference evidence="1 2" key="1">
    <citation type="submission" date="2019-01" db="EMBL/GenBank/DDBJ databases">
        <title>Chengkuizengella sp. nov., isolated from deep-sea sediment of East Pacific Ocean.</title>
        <authorList>
            <person name="Yang J."/>
            <person name="Lai Q."/>
            <person name="Shao Z."/>
        </authorList>
    </citation>
    <scope>NUCLEOTIDE SEQUENCE [LARGE SCALE GENOMIC DNA]</scope>
    <source>
        <strain evidence="1 2">YPA3-1-1</strain>
    </source>
</reference>
<organism evidence="1 2">
    <name type="scientific">Chengkuizengella marina</name>
    <dbReference type="NCBI Taxonomy" id="2507566"/>
    <lineage>
        <taxon>Bacteria</taxon>
        <taxon>Bacillati</taxon>
        <taxon>Bacillota</taxon>
        <taxon>Bacilli</taxon>
        <taxon>Bacillales</taxon>
        <taxon>Paenibacillaceae</taxon>
        <taxon>Chengkuizengella</taxon>
    </lineage>
</organism>
<name>A0A6N9Q2E2_9BACL</name>
<dbReference type="OrthoDB" id="2881384at2"/>
<dbReference type="AlphaFoldDB" id="A0A6N9Q2E2"/>
<gene>
    <name evidence="1" type="ORF">ERL59_05155</name>
</gene>
<evidence type="ECO:0000313" key="2">
    <source>
        <dbReference type="Proteomes" id="UP000448943"/>
    </source>
</evidence>
<sequence length="146" mass="15944">MGVFDESKCNCCVCPMQCILEQLKGETVDISTTTIEFLTNVIINEVKEFVLFSSEGIIPISQITSVSILPPIQVKLKPIRISKGECSCCEDPITMLLSTLIGKVVDIRIQPNITVFGTVFEVGQGIVNVENDAYVSTCSIIKVTPQ</sequence>
<keyword evidence="2" id="KW-1185">Reference proteome</keyword>
<evidence type="ECO:0000313" key="1">
    <source>
        <dbReference type="EMBL" id="NBI28338.1"/>
    </source>
</evidence>
<protein>
    <submittedName>
        <fullName evidence="1">Uncharacterized protein</fullName>
    </submittedName>
</protein>
<accession>A0A6N9Q2E2</accession>
<comment type="caution">
    <text evidence="1">The sequence shown here is derived from an EMBL/GenBank/DDBJ whole genome shotgun (WGS) entry which is preliminary data.</text>
</comment>
<proteinExistence type="predicted"/>
<dbReference type="RefSeq" id="WP_160645128.1">
    <property type="nucleotide sequence ID" value="NZ_SIJB01000013.1"/>
</dbReference>